<protein>
    <submittedName>
        <fullName evidence="3">Uncharacterized protein</fullName>
    </submittedName>
</protein>
<accession>A0A344LVY9</accession>
<organism evidence="3 4">
    <name type="scientific">Flavobacterium fluviale</name>
    <dbReference type="NCBI Taxonomy" id="2249356"/>
    <lineage>
        <taxon>Bacteria</taxon>
        <taxon>Pseudomonadati</taxon>
        <taxon>Bacteroidota</taxon>
        <taxon>Flavobacteriia</taxon>
        <taxon>Flavobacteriales</taxon>
        <taxon>Flavobacteriaceae</taxon>
        <taxon>Flavobacterium</taxon>
    </lineage>
</organism>
<keyword evidence="4" id="KW-1185">Reference proteome</keyword>
<sequence length="96" mass="9988">MKKLIITKLAVLFLVTAFVFSCKKNENNSVDPNTEKDSMDMSVDTIGPAIDSSATLNSEENGKNGTTGATGEGTTGSGTAGSTQKGNQNVRTDSIK</sequence>
<dbReference type="KEGG" id="ffl:HYN86_16370"/>
<feature type="compositionally biased region" description="Polar residues" evidence="1">
    <location>
        <begin position="87"/>
        <end position="96"/>
    </location>
</feature>
<dbReference type="OrthoDB" id="1374300at2"/>
<feature type="region of interest" description="Disordered" evidence="1">
    <location>
        <begin position="25"/>
        <end position="96"/>
    </location>
</feature>
<evidence type="ECO:0000313" key="3">
    <source>
        <dbReference type="EMBL" id="AXB58081.1"/>
    </source>
</evidence>
<proteinExistence type="predicted"/>
<dbReference type="RefSeq" id="WP_113679010.1">
    <property type="nucleotide sequence ID" value="NZ_CP030261.1"/>
</dbReference>
<feature type="chain" id="PRO_5016674697" evidence="2">
    <location>
        <begin position="25"/>
        <end position="96"/>
    </location>
</feature>
<reference evidence="3 4" key="1">
    <citation type="submission" date="2018-06" db="EMBL/GenBank/DDBJ databases">
        <title>Genome sequencing of Flavobacterium.</title>
        <authorList>
            <person name="Baek M.-G."/>
            <person name="Yi H."/>
        </authorList>
    </citation>
    <scope>NUCLEOTIDE SEQUENCE [LARGE SCALE GENOMIC DNA]</scope>
    <source>
        <strain evidence="3 4">HYN0086</strain>
    </source>
</reference>
<feature type="compositionally biased region" description="Gly residues" evidence="1">
    <location>
        <begin position="68"/>
        <end position="79"/>
    </location>
</feature>
<evidence type="ECO:0000256" key="1">
    <source>
        <dbReference type="SAM" id="MobiDB-lite"/>
    </source>
</evidence>
<feature type="signal peptide" evidence="2">
    <location>
        <begin position="1"/>
        <end position="24"/>
    </location>
</feature>
<dbReference type="AlphaFoldDB" id="A0A344LVY9"/>
<dbReference type="Proteomes" id="UP000251561">
    <property type="component" value="Chromosome"/>
</dbReference>
<keyword evidence="2" id="KW-0732">Signal</keyword>
<evidence type="ECO:0000313" key="4">
    <source>
        <dbReference type="Proteomes" id="UP000251561"/>
    </source>
</evidence>
<name>A0A344LVY9_9FLAO</name>
<dbReference type="PROSITE" id="PS51257">
    <property type="entry name" value="PROKAR_LIPOPROTEIN"/>
    <property type="match status" value="1"/>
</dbReference>
<dbReference type="EMBL" id="CP030261">
    <property type="protein sequence ID" value="AXB58081.1"/>
    <property type="molecule type" value="Genomic_DNA"/>
</dbReference>
<gene>
    <name evidence="3" type="ORF">HYN86_16370</name>
</gene>
<evidence type="ECO:0000256" key="2">
    <source>
        <dbReference type="SAM" id="SignalP"/>
    </source>
</evidence>